<gene>
    <name evidence="6" type="ORF">TAPDE_003722</name>
</gene>
<evidence type="ECO:0000256" key="5">
    <source>
        <dbReference type="SAM" id="MobiDB-lite"/>
    </source>
</evidence>
<feature type="compositionally biased region" description="Basic residues" evidence="5">
    <location>
        <begin position="1001"/>
        <end position="1013"/>
    </location>
</feature>
<sequence length="1013" mass="114247">MSLLEQFDYLRNHDSQKRLDATVRVFSILEIGKRSIEPVCSLDDLKTHYGDDVHYTFTRLVRGLASNRESARLGFSAALSELLRALPKLDTTFVLDAIEKATVPGGNIKGQETRDYQFGRLFGLQALCTSGLLTRNETTMEDITPVLVLLYELAMSKGWLRESCASVIIQILESLAAAKSSIVSECATTIHEMLYTSQLSKTMEGIAISLKCRERGSTKESSDWSHKDILHADNLSAINKIMRDLNTSDNEEGEKQTGTWKPKLHFAWLVVIQGILEATNPDHIEFPDFWRIVVDEGLFSTSASHERKFWGFQVFNHLVNDLSPSMVSTLFSANFLRTLGNQISQNDRYLNKAAINTTISIVNAAQNQQDKALVALRYLWDYNLYYDRLSKAKTCESLMVLVPASSLPELVTLLIGHCNPPKSKTEAITKEVEKRRQFVADCFLILLRSAQIPNTGAWVGDVLDFCTINGFFKVTKPKHAVFAFEPALTDATRQVFKTRLQSSLGLLMPATSEAKEVLWVEHVVQTFKTYRNKKYYELLLQPDETILALLDSAERKLEKLEKKRKRSATQDQALAFILMYSLTMVQVYTGESDAVQVLEDLDGCYSQLFSKTDVEDSEQDPIEVLVDLLLNFLSRESVLFRKLVDSVFAVFASKLTKPSLELLLNVLASDESGEALFDKADDNDDEEEEEGEDEEDEDMIDEDEAARASDSSSDDDDGEEDEDNEAADEERDAALDAALRNALGGKKRKASEMNVVHAGEGHESDFEADSDEEEDLLDDDQMLAMDATLENIFKRRKQESGRSRKKDRVGLKVSTIQFKRKVIDLLDQYARLCPSSGLVVETLLPLLQCARKSSDANLSERIQSLVRQRVTKAKQLPQVASTQTLLALLRQVHDEAERANTPPQLSACSQTALFLIRLTLSLDEDRVSDIVRLYGDSQLKWLNKKHSKLNTGFFVDFVNWCTQWRVNRHRSVKEGRIGSEQTDTKVEGPSAVHEGTDKKDRQKKSKKSRGKRE</sequence>
<dbReference type="EMBL" id="CAHR02000153">
    <property type="protein sequence ID" value="CCG83491.1"/>
    <property type="molecule type" value="Genomic_DNA"/>
</dbReference>
<evidence type="ECO:0000256" key="3">
    <source>
        <dbReference type="ARBA" id="ARBA00023242"/>
    </source>
</evidence>
<evidence type="ECO:0000256" key="4">
    <source>
        <dbReference type="SAM" id="Coils"/>
    </source>
</evidence>
<proteinExistence type="inferred from homology"/>
<comment type="similarity">
    <text evidence="2">Belongs to the MYBBP1A family.</text>
</comment>
<dbReference type="AlphaFoldDB" id="R4XCE3"/>
<feature type="region of interest" description="Disordered" evidence="5">
    <location>
        <begin position="975"/>
        <end position="1013"/>
    </location>
</feature>
<dbReference type="GO" id="GO:0006355">
    <property type="term" value="P:regulation of DNA-templated transcription"/>
    <property type="evidence" value="ECO:0007669"/>
    <property type="project" value="InterPro"/>
</dbReference>
<evidence type="ECO:0000313" key="7">
    <source>
        <dbReference type="Proteomes" id="UP000013776"/>
    </source>
</evidence>
<dbReference type="PANTHER" id="PTHR13213">
    <property type="entry name" value="MYB-BINDING PROTEIN 1A FAMILY MEMBER"/>
    <property type="match status" value="1"/>
</dbReference>
<accession>R4XCE3</accession>
<dbReference type="OrthoDB" id="342531at2759"/>
<dbReference type="InterPro" id="IPR016024">
    <property type="entry name" value="ARM-type_fold"/>
</dbReference>
<dbReference type="Proteomes" id="UP000013776">
    <property type="component" value="Unassembled WGS sequence"/>
</dbReference>
<keyword evidence="7" id="KW-1185">Reference proteome</keyword>
<evidence type="ECO:0000256" key="2">
    <source>
        <dbReference type="ARBA" id="ARBA00006809"/>
    </source>
</evidence>
<dbReference type="Pfam" id="PF04931">
    <property type="entry name" value="DNA_pol_phi"/>
    <property type="match status" value="1"/>
</dbReference>
<feature type="compositionally biased region" description="Basic and acidic residues" evidence="5">
    <location>
        <begin position="975"/>
        <end position="986"/>
    </location>
</feature>
<dbReference type="GO" id="GO:0000182">
    <property type="term" value="F:rDNA binding"/>
    <property type="evidence" value="ECO:0007669"/>
    <property type="project" value="TreeGrafter"/>
</dbReference>
<dbReference type="STRING" id="1097556.R4XCE3"/>
<protein>
    <submittedName>
        <fullName evidence="6">DNA polymerase phi</fullName>
    </submittedName>
</protein>
<comment type="subcellular location">
    <subcellularLocation>
        <location evidence="1">Nucleus</location>
    </subcellularLocation>
</comment>
<keyword evidence="3" id="KW-0539">Nucleus</keyword>
<evidence type="ECO:0000313" key="6">
    <source>
        <dbReference type="EMBL" id="CCG83491.1"/>
    </source>
</evidence>
<name>R4XCE3_TAPDE</name>
<dbReference type="SUPFAM" id="SSF48371">
    <property type="entry name" value="ARM repeat"/>
    <property type="match status" value="1"/>
</dbReference>
<reference evidence="6 7" key="1">
    <citation type="journal article" date="2013" name="MBio">
        <title>Genome sequencing of the plant pathogen Taphrina deformans, the causal agent of peach leaf curl.</title>
        <authorList>
            <person name="Cisse O.H."/>
            <person name="Almeida J.M.G.C.F."/>
            <person name="Fonseca A."/>
            <person name="Kumar A.A."/>
            <person name="Salojaervi J."/>
            <person name="Overmyer K."/>
            <person name="Hauser P.M."/>
            <person name="Pagni M."/>
        </authorList>
    </citation>
    <scope>NUCLEOTIDE SEQUENCE [LARGE SCALE GENOMIC DNA]</scope>
    <source>
        <strain evidence="7">PYCC 5710 / ATCC 11124 / CBS 356.35 / IMI 108563 / JCM 9778 / NBRC 8474</strain>
    </source>
</reference>
<keyword evidence="4" id="KW-0175">Coiled coil</keyword>
<organism evidence="6 7">
    <name type="scientific">Taphrina deformans (strain PYCC 5710 / ATCC 11124 / CBS 356.35 / IMI 108563 / JCM 9778 / NBRC 8474)</name>
    <name type="common">Peach leaf curl fungus</name>
    <name type="synonym">Lalaria deformans</name>
    <dbReference type="NCBI Taxonomy" id="1097556"/>
    <lineage>
        <taxon>Eukaryota</taxon>
        <taxon>Fungi</taxon>
        <taxon>Dikarya</taxon>
        <taxon>Ascomycota</taxon>
        <taxon>Taphrinomycotina</taxon>
        <taxon>Taphrinomycetes</taxon>
        <taxon>Taphrinales</taxon>
        <taxon>Taphrinaceae</taxon>
        <taxon>Taphrina</taxon>
    </lineage>
</organism>
<feature type="compositionally biased region" description="Acidic residues" evidence="5">
    <location>
        <begin position="712"/>
        <end position="730"/>
    </location>
</feature>
<feature type="region of interest" description="Disordered" evidence="5">
    <location>
        <begin position="749"/>
        <end position="771"/>
    </location>
</feature>
<dbReference type="eggNOG" id="KOG1926">
    <property type="taxonomic scope" value="Eukaryota"/>
</dbReference>
<evidence type="ECO:0000256" key="1">
    <source>
        <dbReference type="ARBA" id="ARBA00004123"/>
    </source>
</evidence>
<dbReference type="VEuPathDB" id="FungiDB:TAPDE_003722"/>
<dbReference type="PANTHER" id="PTHR13213:SF2">
    <property type="entry name" value="MYB-BINDING PROTEIN 1A"/>
    <property type="match status" value="1"/>
</dbReference>
<feature type="region of interest" description="Disordered" evidence="5">
    <location>
        <begin position="675"/>
        <end position="730"/>
    </location>
</feature>
<dbReference type="GO" id="GO:0005730">
    <property type="term" value="C:nucleolus"/>
    <property type="evidence" value="ECO:0007669"/>
    <property type="project" value="InterPro"/>
</dbReference>
<feature type="coiled-coil region" evidence="4">
    <location>
        <begin position="543"/>
        <end position="570"/>
    </location>
</feature>
<dbReference type="InterPro" id="IPR007015">
    <property type="entry name" value="DNA_pol_V/MYBBP1A"/>
</dbReference>
<comment type="caution">
    <text evidence="6">The sequence shown here is derived from an EMBL/GenBank/DDBJ whole genome shotgun (WGS) entry which is preliminary data.</text>
</comment>
<feature type="compositionally biased region" description="Acidic residues" evidence="5">
    <location>
        <begin position="681"/>
        <end position="704"/>
    </location>
</feature>